<dbReference type="AlphaFoldDB" id="A0A9D9IR83"/>
<reference evidence="2" key="1">
    <citation type="submission" date="2020-10" db="EMBL/GenBank/DDBJ databases">
        <authorList>
            <person name="Gilroy R."/>
        </authorList>
    </citation>
    <scope>NUCLEOTIDE SEQUENCE</scope>
    <source>
        <strain evidence="2">6919</strain>
    </source>
</reference>
<gene>
    <name evidence="2" type="ORF">IAB88_05325</name>
</gene>
<sequence>MTKKTVTSFLTGFVSAIVIFFFAVIIGNEIIFCKYDDSDPEPEIEATALDTVKLLVVESGDTAAFRKLLREYQTRKDFNFYPYARIMADRYGYEPACYYVYSSLMDGGDTLDAHQRGIADEYLRRAVENGDTAAMSELQRKKKSNK</sequence>
<keyword evidence="1" id="KW-1133">Transmembrane helix</keyword>
<protein>
    <submittedName>
        <fullName evidence="2">Uncharacterized protein</fullName>
    </submittedName>
</protein>
<reference evidence="2" key="2">
    <citation type="journal article" date="2021" name="PeerJ">
        <title>Extensive microbial diversity within the chicken gut microbiome revealed by metagenomics and culture.</title>
        <authorList>
            <person name="Gilroy R."/>
            <person name="Ravi A."/>
            <person name="Getino M."/>
            <person name="Pursley I."/>
            <person name="Horton D.L."/>
            <person name="Alikhan N.F."/>
            <person name="Baker D."/>
            <person name="Gharbi K."/>
            <person name="Hall N."/>
            <person name="Watson M."/>
            <person name="Adriaenssens E.M."/>
            <person name="Foster-Nyarko E."/>
            <person name="Jarju S."/>
            <person name="Secka A."/>
            <person name="Antonio M."/>
            <person name="Oren A."/>
            <person name="Chaudhuri R.R."/>
            <person name="La Ragione R."/>
            <person name="Hildebrand F."/>
            <person name="Pallen M.J."/>
        </authorList>
    </citation>
    <scope>NUCLEOTIDE SEQUENCE</scope>
    <source>
        <strain evidence="2">6919</strain>
    </source>
</reference>
<proteinExistence type="predicted"/>
<dbReference type="Proteomes" id="UP000823598">
    <property type="component" value="Unassembled WGS sequence"/>
</dbReference>
<comment type="caution">
    <text evidence="2">The sequence shown here is derived from an EMBL/GenBank/DDBJ whole genome shotgun (WGS) entry which is preliminary data.</text>
</comment>
<keyword evidence="1" id="KW-0812">Transmembrane</keyword>
<feature type="transmembrane region" description="Helical" evidence="1">
    <location>
        <begin position="6"/>
        <end position="26"/>
    </location>
</feature>
<name>A0A9D9IR83_9BACT</name>
<evidence type="ECO:0000256" key="1">
    <source>
        <dbReference type="SAM" id="Phobius"/>
    </source>
</evidence>
<organism evidence="2 3">
    <name type="scientific">Candidatus Limisoma faecipullorum</name>
    <dbReference type="NCBI Taxonomy" id="2840854"/>
    <lineage>
        <taxon>Bacteria</taxon>
        <taxon>Pseudomonadati</taxon>
        <taxon>Bacteroidota</taxon>
        <taxon>Bacteroidia</taxon>
        <taxon>Bacteroidales</taxon>
        <taxon>Candidatus Limisoma</taxon>
    </lineage>
</organism>
<dbReference type="EMBL" id="JADIMC010000062">
    <property type="protein sequence ID" value="MBO8476396.1"/>
    <property type="molecule type" value="Genomic_DNA"/>
</dbReference>
<evidence type="ECO:0000313" key="2">
    <source>
        <dbReference type="EMBL" id="MBO8476396.1"/>
    </source>
</evidence>
<evidence type="ECO:0000313" key="3">
    <source>
        <dbReference type="Proteomes" id="UP000823598"/>
    </source>
</evidence>
<accession>A0A9D9IR83</accession>
<keyword evidence="1" id="KW-0472">Membrane</keyword>